<protein>
    <submittedName>
        <fullName evidence="3">Uncharacterized protein</fullName>
    </submittedName>
</protein>
<dbReference type="PANTHER" id="PTHR33645">
    <property type="entry name" value="AMINOPEPTIDASE (DUF3754)"/>
    <property type="match status" value="1"/>
</dbReference>
<sequence>MHAGAQTGRWKWNSASVPPVGFYTLCNQPKHFKLRNGSVCRRGLHHVLKCMQVQVDHPRHIKVPVKRLWRLFKKATPQHAWEDVAVSLACLESLYRVEFSQAAEECIAAYNAANSAPVPADAEAKGVQQQQGGEQAGDEVAAAASAAVKAVTTAVAAATNSGEAPPEQRQPSDEELMQAAAEQADTNLAAHITFLANRSHFQAFTRRDCELGKTLNQGYQGQLFIQSNNRKLDKSLLQAFTASYGACRSLYCKPLLQAMGPTSVGDAQHSSTAPEHGPDQQVVQGSLGVGSVGAQHSGRYGLDSDQQKAQGDDREASISAQQRSTPGCSSELPSEAQGSSCTVANNAQQSNMLGQGPDQCLSQGDHSVASMDAQQSVHPGRGSDQRVPEGNHSLVAFDAQQDSVPGRGPDQCVPQGNHSADATNAQQGRMPCRGTGGQQSSTPECRADQQAVLDDRKNSGLPGAHLNSMPECGPDQWVMQDTGVVVMKRGFSRETATGRLLLPKLDYLQTAVVEEALLGMRSLLRAWWQGLLRKSQRSLADASDTLAKENMEQEMGPTSLLERATRAGERAVAWLSVRGAAPIVDSMTVQDIDKAFPVIEPRRLSPLLLKVVGLKEILGAKSIFQQAPNDIAQLLIQPLELEEPTLQEIAVLYRRAQRPERRGFLGSVKSLASAIWQQKEQRARGSPPTPMATVLRPPISLQIYRDIPLPTWSVVLPEKVLQFRPLDFLRTDLFAAAGLVAALAQARYESFYLDVVTAVSASIFLIRIFLGFRRQVDRYRVRLAEILREKTVACDATAIQYMAASAADQQFAQAALCYVLLLQCQDGAAQDSKSRQGYTGIGLEALASRAEQLLAEHAGLQVCLNVDQAMGELLQRGLASTCPSAEPALEGGQAPIREEAQGSIPGMEGVSSGEQRFQAVDPRVAQQVLEKQWDSILWQRVHSTLGRVEALSDEEAEGGRERDRFQEP</sequence>
<keyword evidence="2" id="KW-0812">Transmembrane</keyword>
<keyword evidence="2" id="KW-0472">Membrane</keyword>
<feature type="region of interest" description="Disordered" evidence="1">
    <location>
        <begin position="401"/>
        <end position="444"/>
    </location>
</feature>
<evidence type="ECO:0000313" key="3">
    <source>
        <dbReference type="EMBL" id="CAE0485284.1"/>
    </source>
</evidence>
<proteinExistence type="predicted"/>
<feature type="transmembrane region" description="Helical" evidence="2">
    <location>
        <begin position="751"/>
        <end position="770"/>
    </location>
</feature>
<dbReference type="PANTHER" id="PTHR33645:SF2">
    <property type="entry name" value="FAMILY PROTEIN, PUTATIVE (DUF3754)-RELATED"/>
    <property type="match status" value="1"/>
</dbReference>
<accession>A0A7S3QK02</accession>
<feature type="region of interest" description="Disordered" evidence="1">
    <location>
        <begin position="948"/>
        <end position="968"/>
    </location>
</feature>
<feature type="region of interest" description="Disordered" evidence="1">
    <location>
        <begin position="261"/>
        <end position="389"/>
    </location>
</feature>
<feature type="compositionally biased region" description="Polar residues" evidence="1">
    <location>
        <begin position="318"/>
        <end position="353"/>
    </location>
</feature>
<evidence type="ECO:0000256" key="1">
    <source>
        <dbReference type="SAM" id="MobiDB-lite"/>
    </source>
</evidence>
<feature type="compositionally biased region" description="Basic and acidic residues" evidence="1">
    <location>
        <begin position="957"/>
        <end position="968"/>
    </location>
</feature>
<evidence type="ECO:0000256" key="2">
    <source>
        <dbReference type="SAM" id="Phobius"/>
    </source>
</evidence>
<dbReference type="Pfam" id="PF12576">
    <property type="entry name" value="DUF3754"/>
    <property type="match status" value="1"/>
</dbReference>
<keyword evidence="2" id="KW-1133">Transmembrane helix</keyword>
<gene>
    <name evidence="3" type="ORF">DTER00134_LOCUS323</name>
</gene>
<dbReference type="EMBL" id="HBIP01000781">
    <property type="protein sequence ID" value="CAE0485284.1"/>
    <property type="molecule type" value="Transcribed_RNA"/>
</dbReference>
<organism evidence="3">
    <name type="scientific">Dunaliella tertiolecta</name>
    <name type="common">Green alga</name>
    <dbReference type="NCBI Taxonomy" id="3047"/>
    <lineage>
        <taxon>Eukaryota</taxon>
        <taxon>Viridiplantae</taxon>
        <taxon>Chlorophyta</taxon>
        <taxon>core chlorophytes</taxon>
        <taxon>Chlorophyceae</taxon>
        <taxon>CS clade</taxon>
        <taxon>Chlamydomonadales</taxon>
        <taxon>Dunaliellaceae</taxon>
        <taxon>Dunaliella</taxon>
    </lineage>
</organism>
<reference evidence="3" key="1">
    <citation type="submission" date="2021-01" db="EMBL/GenBank/DDBJ databases">
        <authorList>
            <person name="Corre E."/>
            <person name="Pelletier E."/>
            <person name="Niang G."/>
            <person name="Scheremetjew M."/>
            <person name="Finn R."/>
            <person name="Kale V."/>
            <person name="Holt S."/>
            <person name="Cochrane G."/>
            <person name="Meng A."/>
            <person name="Brown T."/>
            <person name="Cohen L."/>
        </authorList>
    </citation>
    <scope>NUCLEOTIDE SEQUENCE</scope>
    <source>
        <strain evidence="3">CCMP1320</strain>
    </source>
</reference>
<name>A0A7S3QK02_DUNTE</name>
<dbReference type="InterPro" id="IPR022227">
    <property type="entry name" value="DUF3754"/>
</dbReference>
<feature type="compositionally biased region" description="Polar residues" evidence="1">
    <location>
        <begin position="414"/>
        <end position="427"/>
    </location>
</feature>
<dbReference type="AlphaFoldDB" id="A0A7S3QK02"/>